<organism evidence="2 3">
    <name type="scientific">Echinicola strongylocentroti</name>
    <dbReference type="NCBI Taxonomy" id="1795355"/>
    <lineage>
        <taxon>Bacteria</taxon>
        <taxon>Pseudomonadati</taxon>
        <taxon>Bacteroidota</taxon>
        <taxon>Cytophagia</taxon>
        <taxon>Cytophagales</taxon>
        <taxon>Cyclobacteriaceae</taxon>
        <taxon>Echinicola</taxon>
    </lineage>
</organism>
<dbReference type="PROSITE" id="PS50213">
    <property type="entry name" value="FAS1"/>
    <property type="match status" value="2"/>
</dbReference>
<sequence>MNIKNNAIIYLVGLVMALVSCSDPYEDTTFTAYEELPISLLLESQPEKFSMWVALMRHADMYNTLNLKSTYTVFAPTNDGVQEYLDANGWADVTDIPKEDATYLVKYHTINQVKIGQSQFENGVINDRNATDDNLSIEFREGGLNAIYLNGASRIVDLDIEATNGIIHGLEDVLVPVTATIMDRLGDERFSIFREAVEAVGRTDMLNTIVIEETDVTGNPLEYRIRMTAFAVPDEVYAQDGIMGLADLIEKLEVEGDQYTDPENGLRKYVDYHLLSQVRSFADLGDFPEGEISMNINTLATNELINIADRSGSLVMNYDTAANRGVSFIEENINCKNGVMHEVDHWMPLFTPERVTVIWDLTDYADLQALCDQYQNSSLNSTYTRTFTQEELSCYTWKSTPEYRPNAVAYRNNRGADGIWYADAVNHDHIRLDLGQSGWIEMETPVLIKGSYEITMTYLSYTESENTGYLQCSMDGKRLGSQWPVSNRRYDRALERRMTSSFTFDETGSHTLRIVAIDGELLTLDHIRFKPVD</sequence>
<accession>A0A2Z4IPU3</accession>
<keyword evidence="3" id="KW-1185">Reference proteome</keyword>
<dbReference type="PANTHER" id="PTHR10900:SF77">
    <property type="entry name" value="FI19380P1"/>
    <property type="match status" value="1"/>
</dbReference>
<dbReference type="InterPro" id="IPR000782">
    <property type="entry name" value="FAS1_domain"/>
</dbReference>
<dbReference type="Pfam" id="PF02469">
    <property type="entry name" value="Fasciclin"/>
    <property type="match status" value="1"/>
</dbReference>
<evidence type="ECO:0000313" key="3">
    <source>
        <dbReference type="Proteomes" id="UP000248688"/>
    </source>
</evidence>
<dbReference type="InterPro" id="IPR050904">
    <property type="entry name" value="Adhesion/Biosynth-related"/>
</dbReference>
<evidence type="ECO:0000259" key="1">
    <source>
        <dbReference type="PROSITE" id="PS50213"/>
    </source>
</evidence>
<protein>
    <recommendedName>
        <fullName evidence="1">FAS1 domain-containing protein</fullName>
    </recommendedName>
</protein>
<proteinExistence type="predicted"/>
<dbReference type="Gene3D" id="2.30.180.10">
    <property type="entry name" value="FAS1 domain"/>
    <property type="match status" value="2"/>
</dbReference>
<dbReference type="OrthoDB" id="1144324at2"/>
<dbReference type="Proteomes" id="UP000248688">
    <property type="component" value="Chromosome"/>
</dbReference>
<dbReference type="KEGG" id="est:DN752_23955"/>
<dbReference type="SUPFAM" id="SSF82153">
    <property type="entry name" value="FAS1 domain"/>
    <property type="match status" value="2"/>
</dbReference>
<feature type="domain" description="FAS1" evidence="1">
    <location>
        <begin position="177"/>
        <end position="347"/>
    </location>
</feature>
<dbReference type="PANTHER" id="PTHR10900">
    <property type="entry name" value="PERIOSTIN-RELATED"/>
    <property type="match status" value="1"/>
</dbReference>
<name>A0A2Z4IPU3_9BACT</name>
<feature type="domain" description="FAS1" evidence="1">
    <location>
        <begin position="36"/>
        <end position="174"/>
    </location>
</feature>
<reference evidence="2 3" key="1">
    <citation type="submission" date="2018-06" db="EMBL/GenBank/DDBJ databases">
        <title>Echinicola strongylocentroti sp. nov., isolated from a sea urchin Strongylocentrotus intermedius.</title>
        <authorList>
            <person name="Bae S.S."/>
        </authorList>
    </citation>
    <scope>NUCLEOTIDE SEQUENCE [LARGE SCALE GENOMIC DNA]</scope>
    <source>
        <strain evidence="2 3">MEBiC08714</strain>
    </source>
</reference>
<dbReference type="AlphaFoldDB" id="A0A2Z4IPU3"/>
<evidence type="ECO:0000313" key="2">
    <source>
        <dbReference type="EMBL" id="AWW32935.1"/>
    </source>
</evidence>
<dbReference type="PROSITE" id="PS51257">
    <property type="entry name" value="PROKAR_LIPOPROTEIN"/>
    <property type="match status" value="1"/>
</dbReference>
<gene>
    <name evidence="2" type="ORF">DN752_23955</name>
</gene>
<dbReference type="SMART" id="SM00554">
    <property type="entry name" value="FAS1"/>
    <property type="match status" value="1"/>
</dbReference>
<dbReference type="InterPro" id="IPR036378">
    <property type="entry name" value="FAS1_dom_sf"/>
</dbReference>
<dbReference type="EMBL" id="CP030041">
    <property type="protein sequence ID" value="AWW32935.1"/>
    <property type="molecule type" value="Genomic_DNA"/>
</dbReference>
<dbReference type="RefSeq" id="WP_112786307.1">
    <property type="nucleotide sequence ID" value="NZ_CP030041.1"/>
</dbReference>